<dbReference type="AlphaFoldDB" id="A0A3B0C364"/>
<dbReference type="Pfam" id="PF13088">
    <property type="entry name" value="BNR_2"/>
    <property type="match status" value="1"/>
</dbReference>
<dbReference type="RefSeq" id="WP_120749071.1">
    <property type="nucleotide sequence ID" value="NZ_RBAH01000015.1"/>
</dbReference>
<reference evidence="2 3" key="1">
    <citation type="journal article" date="2007" name="Int. J. Syst. Evol. Microbiol.">
        <title>Paenibacillus ginsengarvi sp. nov., isolated from soil from ginseng cultivation.</title>
        <authorList>
            <person name="Yoon M.H."/>
            <person name="Ten L.N."/>
            <person name="Im W.T."/>
        </authorList>
    </citation>
    <scope>NUCLEOTIDE SEQUENCE [LARGE SCALE GENOMIC DNA]</scope>
    <source>
        <strain evidence="2 3">KCTC 13059</strain>
    </source>
</reference>
<sequence>MTSIRVLNHTVLYKDDQYNSFPSVVRRSDGSFLLGFRQAPDRSGSHGSITHVDPSSKAVWIASADGDRWGERANVLYDDFFYGVQDPCLNVLMDGSLLATCFMWKVYEKDEAPERTTGIWHTVFDRYAARNVGSFSLRSADGGATWDRPIPIPVADMAIRGNCAELADGSVLAPLYGKSGDSFDVIIARTEDRGVTWSPIATVPAAEGYLFHEPNLYVTPSGKLILFIRSLKKQLPKGEKGSPLFTAESLDGGRTWSDPVRHDIYSPSPFHVLRLRDGRVFMSYGYRYQPFGVRVAVFDPECSNIDTAEETVVREDGLGGDIGYTSAVQLDDGRVLISYYYYGSDAKRYIAGSYVSVES</sequence>
<feature type="domain" description="Sialidase" evidence="1">
    <location>
        <begin position="60"/>
        <end position="334"/>
    </location>
</feature>
<comment type="caution">
    <text evidence="2">The sequence shown here is derived from an EMBL/GenBank/DDBJ whole genome shotgun (WGS) entry which is preliminary data.</text>
</comment>
<dbReference type="InterPro" id="IPR011040">
    <property type="entry name" value="Sialidase"/>
</dbReference>
<gene>
    <name evidence="2" type="ORF">D7M11_20280</name>
</gene>
<name>A0A3B0C364_9BACL</name>
<evidence type="ECO:0000259" key="1">
    <source>
        <dbReference type="Pfam" id="PF13088"/>
    </source>
</evidence>
<dbReference type="CDD" id="cd15482">
    <property type="entry name" value="Sialidase_non-viral"/>
    <property type="match status" value="1"/>
</dbReference>
<evidence type="ECO:0000313" key="2">
    <source>
        <dbReference type="EMBL" id="RKN80483.1"/>
    </source>
</evidence>
<dbReference type="Proteomes" id="UP000282311">
    <property type="component" value="Unassembled WGS sequence"/>
</dbReference>
<protein>
    <submittedName>
        <fullName evidence="2">Exo-alpha-sialidase</fullName>
    </submittedName>
</protein>
<dbReference type="OrthoDB" id="2524392at2"/>
<dbReference type="PANTHER" id="PTHR43752">
    <property type="entry name" value="BNR/ASP-BOX REPEAT FAMILY PROTEIN"/>
    <property type="match status" value="1"/>
</dbReference>
<dbReference type="PANTHER" id="PTHR43752:SF2">
    <property type="entry name" value="BNR_ASP-BOX REPEAT FAMILY PROTEIN"/>
    <property type="match status" value="1"/>
</dbReference>
<dbReference type="Gene3D" id="2.120.10.10">
    <property type="match status" value="1"/>
</dbReference>
<organism evidence="2 3">
    <name type="scientific">Paenibacillus ginsengarvi</name>
    <dbReference type="NCBI Taxonomy" id="400777"/>
    <lineage>
        <taxon>Bacteria</taxon>
        <taxon>Bacillati</taxon>
        <taxon>Bacillota</taxon>
        <taxon>Bacilli</taxon>
        <taxon>Bacillales</taxon>
        <taxon>Paenibacillaceae</taxon>
        <taxon>Paenibacillus</taxon>
    </lineage>
</organism>
<proteinExistence type="predicted"/>
<dbReference type="InterPro" id="IPR036278">
    <property type="entry name" value="Sialidase_sf"/>
</dbReference>
<accession>A0A3B0C364</accession>
<dbReference type="SUPFAM" id="SSF50939">
    <property type="entry name" value="Sialidases"/>
    <property type="match status" value="1"/>
</dbReference>
<dbReference type="EMBL" id="RBAH01000015">
    <property type="protein sequence ID" value="RKN80483.1"/>
    <property type="molecule type" value="Genomic_DNA"/>
</dbReference>
<keyword evidence="3" id="KW-1185">Reference proteome</keyword>
<evidence type="ECO:0000313" key="3">
    <source>
        <dbReference type="Proteomes" id="UP000282311"/>
    </source>
</evidence>